<evidence type="ECO:0000313" key="1">
    <source>
        <dbReference type="EMBL" id="CAL5999206.1"/>
    </source>
</evidence>
<protein>
    <submittedName>
        <fullName evidence="1">Hypothetical_protein</fullName>
    </submittedName>
</protein>
<gene>
    <name evidence="1" type="ORF">HINF_LOCUS16105</name>
</gene>
<evidence type="ECO:0000313" key="2">
    <source>
        <dbReference type="Proteomes" id="UP001642409"/>
    </source>
</evidence>
<accession>A0ABP1HT97</accession>
<keyword evidence="2" id="KW-1185">Reference proteome</keyword>
<organism evidence="1 2">
    <name type="scientific">Hexamita inflata</name>
    <dbReference type="NCBI Taxonomy" id="28002"/>
    <lineage>
        <taxon>Eukaryota</taxon>
        <taxon>Metamonada</taxon>
        <taxon>Diplomonadida</taxon>
        <taxon>Hexamitidae</taxon>
        <taxon>Hexamitinae</taxon>
        <taxon>Hexamita</taxon>
    </lineage>
</organism>
<sequence length="117" mass="13895">MQLQFLLQHQFLRQPLSWYKDLMLQAGEDPSFPQLLNSKFQQYHLFQEKYPGRAREVTLKLFLKDGVRLTNLKAFLSQEGKIMLEDSNLEDISKIRTADSYLLQIEQHLENHQNNLC</sequence>
<reference evidence="1 2" key="1">
    <citation type="submission" date="2024-07" db="EMBL/GenBank/DDBJ databases">
        <authorList>
            <person name="Akdeniz Z."/>
        </authorList>
    </citation>
    <scope>NUCLEOTIDE SEQUENCE [LARGE SCALE GENOMIC DNA]</scope>
</reference>
<dbReference type="Proteomes" id="UP001642409">
    <property type="component" value="Unassembled WGS sequence"/>
</dbReference>
<comment type="caution">
    <text evidence="1">The sequence shown here is derived from an EMBL/GenBank/DDBJ whole genome shotgun (WGS) entry which is preliminary data.</text>
</comment>
<proteinExistence type="predicted"/>
<dbReference type="EMBL" id="CAXDID020000039">
    <property type="protein sequence ID" value="CAL5999206.1"/>
    <property type="molecule type" value="Genomic_DNA"/>
</dbReference>
<name>A0ABP1HT97_9EUKA</name>